<proteinExistence type="predicted"/>
<dbReference type="Proteomes" id="UP001501116">
    <property type="component" value="Unassembled WGS sequence"/>
</dbReference>
<evidence type="ECO:0000313" key="1">
    <source>
        <dbReference type="EMBL" id="GAA1982151.1"/>
    </source>
</evidence>
<comment type="caution">
    <text evidence="1">The sequence shown here is derived from an EMBL/GenBank/DDBJ whole genome shotgun (WGS) entry which is preliminary data.</text>
</comment>
<organism evidence="1 2">
    <name type="scientific">Amycolatopsis minnesotensis</name>
    <dbReference type="NCBI Taxonomy" id="337894"/>
    <lineage>
        <taxon>Bacteria</taxon>
        <taxon>Bacillati</taxon>
        <taxon>Actinomycetota</taxon>
        <taxon>Actinomycetes</taxon>
        <taxon>Pseudonocardiales</taxon>
        <taxon>Pseudonocardiaceae</taxon>
        <taxon>Amycolatopsis</taxon>
    </lineage>
</organism>
<reference evidence="2" key="1">
    <citation type="journal article" date="2019" name="Int. J. Syst. Evol. Microbiol.">
        <title>The Global Catalogue of Microorganisms (GCM) 10K type strain sequencing project: providing services to taxonomists for standard genome sequencing and annotation.</title>
        <authorList>
            <consortium name="The Broad Institute Genomics Platform"/>
            <consortium name="The Broad Institute Genome Sequencing Center for Infectious Disease"/>
            <person name="Wu L."/>
            <person name="Ma J."/>
        </authorList>
    </citation>
    <scope>NUCLEOTIDE SEQUENCE [LARGE SCALE GENOMIC DNA]</scope>
    <source>
        <strain evidence="2">JCM 14545</strain>
    </source>
</reference>
<protein>
    <submittedName>
        <fullName evidence="1">Uncharacterized protein</fullName>
    </submittedName>
</protein>
<accession>A0ABP5DKW6</accession>
<sequence length="347" mass="37323">MSTPDLTALDLHEMLLRLAGWVPDDVLVEARGFLAHGLHGEVAHMVAFAGTRCALPLTADDLGILTDLLEIDGADLHELDTVELIDPGSPLPWRFAPLPPFGGAHGGAALAGARLGEDLAAALTDEPAACRLWQAWRRPVHDTPDPPCPVYLVEVDDARVQPALTGRLQEMLAVAGERVPCVEVVRAGSEVPAYQRMVCARGRELWAAATPAIRVARIFDTADSAAWPAFAPEHPLIVDRAARERVLAYLNAGAELVLTMSTCEDVVDPVRGAVVPMSLRTDGTWVWTDTITYYLREYHLAPDPRLLAHIRLSGGLPAAVGAASLLRVMDAMTDPARAESIWSTDGV</sequence>
<keyword evidence="2" id="KW-1185">Reference proteome</keyword>
<dbReference type="EMBL" id="BAAANN010000036">
    <property type="protein sequence ID" value="GAA1982151.1"/>
    <property type="molecule type" value="Genomic_DNA"/>
</dbReference>
<name>A0ABP5DKW6_9PSEU</name>
<evidence type="ECO:0000313" key="2">
    <source>
        <dbReference type="Proteomes" id="UP001501116"/>
    </source>
</evidence>
<dbReference type="RefSeq" id="WP_344428735.1">
    <property type="nucleotide sequence ID" value="NZ_BAAANN010000036.1"/>
</dbReference>
<gene>
    <name evidence="1" type="ORF">GCM10009754_68800</name>
</gene>